<comment type="caution">
    <text evidence="1">The sequence shown here is derived from an EMBL/GenBank/DDBJ whole genome shotgun (WGS) entry which is preliminary data.</text>
</comment>
<dbReference type="Proteomes" id="UP000765509">
    <property type="component" value="Unassembled WGS sequence"/>
</dbReference>
<dbReference type="AlphaFoldDB" id="A0A9Q3BZG6"/>
<keyword evidence="2" id="KW-1185">Reference proteome</keyword>
<sequence length="176" mass="19974">MVKKLCEPNRGRQLVDGRMRCSLGLDFSFQDCQRSINCDHWPSPLWTVPELVERKSHAPRHPVVSRNEHESLKAAIPEPSKAVDHACLKLCYHFIQCAFKQTSHLQSDSGHVHRCPFDLVSVGQVQKTEISSSALWPGVMDRPTQDVPILKEDRLSRAPGHFSSLWNLDRNKALST</sequence>
<protein>
    <submittedName>
        <fullName evidence="1">Uncharacterized protein</fullName>
    </submittedName>
</protein>
<accession>A0A9Q3BZG6</accession>
<evidence type="ECO:0000313" key="2">
    <source>
        <dbReference type="Proteomes" id="UP000765509"/>
    </source>
</evidence>
<organism evidence="1 2">
    <name type="scientific">Austropuccinia psidii MF-1</name>
    <dbReference type="NCBI Taxonomy" id="1389203"/>
    <lineage>
        <taxon>Eukaryota</taxon>
        <taxon>Fungi</taxon>
        <taxon>Dikarya</taxon>
        <taxon>Basidiomycota</taxon>
        <taxon>Pucciniomycotina</taxon>
        <taxon>Pucciniomycetes</taxon>
        <taxon>Pucciniales</taxon>
        <taxon>Sphaerophragmiaceae</taxon>
        <taxon>Austropuccinia</taxon>
    </lineage>
</organism>
<evidence type="ECO:0000313" key="1">
    <source>
        <dbReference type="EMBL" id="MBW0473520.1"/>
    </source>
</evidence>
<proteinExistence type="predicted"/>
<gene>
    <name evidence="1" type="ORF">O181_013235</name>
</gene>
<reference evidence="1" key="1">
    <citation type="submission" date="2021-03" db="EMBL/GenBank/DDBJ databases">
        <title>Draft genome sequence of rust myrtle Austropuccinia psidii MF-1, a brazilian biotype.</title>
        <authorList>
            <person name="Quecine M.C."/>
            <person name="Pachon D.M.R."/>
            <person name="Bonatelli M.L."/>
            <person name="Correr F.H."/>
            <person name="Franceschini L.M."/>
            <person name="Leite T.F."/>
            <person name="Margarido G.R.A."/>
            <person name="Almeida C.A."/>
            <person name="Ferrarezi J.A."/>
            <person name="Labate C.A."/>
        </authorList>
    </citation>
    <scope>NUCLEOTIDE SEQUENCE</scope>
    <source>
        <strain evidence="1">MF-1</strain>
    </source>
</reference>
<dbReference type="EMBL" id="AVOT02003436">
    <property type="protein sequence ID" value="MBW0473520.1"/>
    <property type="molecule type" value="Genomic_DNA"/>
</dbReference>
<name>A0A9Q3BZG6_9BASI</name>